<dbReference type="InterPro" id="IPR016186">
    <property type="entry name" value="C-type_lectin-like/link_sf"/>
</dbReference>
<dbReference type="PANTHER" id="PTHR22803">
    <property type="entry name" value="MANNOSE, PHOSPHOLIPASE, LECTIN RECEPTOR RELATED"/>
    <property type="match status" value="1"/>
</dbReference>
<dbReference type="InterPro" id="IPR001304">
    <property type="entry name" value="C-type_lectin-like"/>
</dbReference>
<dbReference type="PROSITE" id="PS00615">
    <property type="entry name" value="C_TYPE_LECTIN_1"/>
    <property type="match status" value="1"/>
</dbReference>
<dbReference type="InterPro" id="IPR003609">
    <property type="entry name" value="Pan_app"/>
</dbReference>
<keyword evidence="3" id="KW-1185">Reference proteome</keyword>
<dbReference type="SMART" id="SM00034">
    <property type="entry name" value="CLECT"/>
    <property type="match status" value="2"/>
</dbReference>
<evidence type="ECO:0000259" key="2">
    <source>
        <dbReference type="PROSITE" id="PS50041"/>
    </source>
</evidence>
<evidence type="ECO:0000313" key="3">
    <source>
        <dbReference type="Proteomes" id="UP000046393"/>
    </source>
</evidence>
<feature type="domain" description="C-type lectin" evidence="2">
    <location>
        <begin position="346"/>
        <end position="452"/>
    </location>
</feature>
<keyword evidence="1" id="KW-1015">Disulfide bond</keyword>
<protein>
    <submittedName>
        <fullName evidence="4">C-type lectin domain-containing protein</fullName>
    </submittedName>
</protein>
<dbReference type="SMART" id="SM00473">
    <property type="entry name" value="PAN_AP"/>
    <property type="match status" value="3"/>
</dbReference>
<evidence type="ECO:0000313" key="4">
    <source>
        <dbReference type="WBParaSite" id="SMUV_0000664101-mRNA-1"/>
    </source>
</evidence>
<dbReference type="CDD" id="cd00037">
    <property type="entry name" value="CLECT"/>
    <property type="match status" value="2"/>
</dbReference>
<dbReference type="InterPro" id="IPR018378">
    <property type="entry name" value="C-type_lectin_CS"/>
</dbReference>
<dbReference type="Proteomes" id="UP000046393">
    <property type="component" value="Unplaced"/>
</dbReference>
<sequence length="591" mass="67502">MVCLRSGQCVGFGFENGLCYAYSSCSKGGVDVPVVSVYVKVGFRPRLSDSDVSFMAIERTFKIIKGKYVVVPATPPFVLASSFLDCAKTCRTNNICVGFNYVSERCYIYTDYSEGGSGPFVNTVYVKIGSRPHISAVSLGFSSILRIFRVLRGLYTPVPADPPFLIASSLVNCAKACINSRSCNGFNFVYGRCFLYTGYSQGGPEAKSINIYVKIGYQPRASVYRKTLTVNFVKEIGRFNLIGPNPIRGPMSFEDCGKACYLSTICTAYTYDYNRCILYRQYFEGDMNLPEIALYVKPRAQSSENNYESQWHYPPPSYQPLVRPEYVNTLAIAPQVYECDPGWSKFGNKCYRVISNGNRRWDEPSPCQMASIHSNAQNEFIKELVERTHLNAWIGVSRMKFGINENTFTPYFNWDYNEPGYTRNVAEYCVAMKENGRWASFPCLYRMGVICKYRTNNPEECTDFASIAPDKRMYCYEKVSGQMTWEQGKQYCRRRYEGWLAEITSAAISQGLAPIRPFSSYWIGINRKSVRWTDGTPVDYTAFSYNQNLRGDRRYCGYINGRDQLYRTSGWMQKPCDERLEARVCECDIRR</sequence>
<proteinExistence type="predicted"/>
<dbReference type="Pfam" id="PF00059">
    <property type="entry name" value="Lectin_C"/>
    <property type="match status" value="2"/>
</dbReference>
<accession>A0A158R5G1</accession>
<organism evidence="3 4">
    <name type="scientific">Syphacia muris</name>
    <dbReference type="NCBI Taxonomy" id="451379"/>
    <lineage>
        <taxon>Eukaryota</taxon>
        <taxon>Metazoa</taxon>
        <taxon>Ecdysozoa</taxon>
        <taxon>Nematoda</taxon>
        <taxon>Chromadorea</taxon>
        <taxon>Rhabditida</taxon>
        <taxon>Spirurina</taxon>
        <taxon>Oxyuridomorpha</taxon>
        <taxon>Oxyuroidea</taxon>
        <taxon>Oxyuridae</taxon>
        <taxon>Syphacia</taxon>
    </lineage>
</organism>
<evidence type="ECO:0000256" key="1">
    <source>
        <dbReference type="ARBA" id="ARBA00023157"/>
    </source>
</evidence>
<dbReference type="WBParaSite" id="SMUV_0000664101-mRNA-1">
    <property type="protein sequence ID" value="SMUV_0000664101-mRNA-1"/>
    <property type="gene ID" value="SMUV_0000664101"/>
</dbReference>
<dbReference type="Pfam" id="PF14295">
    <property type="entry name" value="PAN_4"/>
    <property type="match status" value="4"/>
</dbReference>
<dbReference type="PROSITE" id="PS50041">
    <property type="entry name" value="C_TYPE_LECTIN_2"/>
    <property type="match status" value="2"/>
</dbReference>
<dbReference type="Gene3D" id="3.10.100.10">
    <property type="entry name" value="Mannose-Binding Protein A, subunit A"/>
    <property type="match status" value="2"/>
</dbReference>
<reference evidence="4" key="1">
    <citation type="submission" date="2016-04" db="UniProtKB">
        <authorList>
            <consortium name="WormBaseParasite"/>
        </authorList>
    </citation>
    <scope>IDENTIFICATION</scope>
</reference>
<dbReference type="AlphaFoldDB" id="A0A158R5G1"/>
<feature type="domain" description="C-type lectin" evidence="2">
    <location>
        <begin position="471"/>
        <end position="580"/>
    </location>
</feature>
<name>A0A158R5G1_9BILA</name>
<dbReference type="InterPro" id="IPR050111">
    <property type="entry name" value="C-type_lectin/snaclec_domain"/>
</dbReference>
<dbReference type="SUPFAM" id="SSF56436">
    <property type="entry name" value="C-type lectin-like"/>
    <property type="match status" value="2"/>
</dbReference>
<dbReference type="InterPro" id="IPR016187">
    <property type="entry name" value="CTDL_fold"/>
</dbReference>